<keyword evidence="5" id="KW-1185">Reference proteome</keyword>
<evidence type="ECO:0000313" key="5">
    <source>
        <dbReference type="Proteomes" id="UP000645390"/>
    </source>
</evidence>
<gene>
    <name evidence="4" type="primary">thiE</name>
    <name evidence="4" type="ORF">GCM10008119_06570</name>
</gene>
<protein>
    <submittedName>
        <fullName evidence="4">Thiamine-phosphate synthase</fullName>
    </submittedName>
</protein>
<evidence type="ECO:0000256" key="2">
    <source>
        <dbReference type="ARBA" id="ARBA00022977"/>
    </source>
</evidence>
<dbReference type="Gene3D" id="3.20.20.70">
    <property type="entry name" value="Aldolase class I"/>
    <property type="match status" value="1"/>
</dbReference>
<dbReference type="RefSeq" id="WP_188411812.1">
    <property type="nucleotide sequence ID" value="NZ_BMDJ01000001.1"/>
</dbReference>
<feature type="domain" description="Thiamine phosphate synthase/TenI" evidence="3">
    <location>
        <begin position="10"/>
        <end position="191"/>
    </location>
</feature>
<organism evidence="4 5">
    <name type="scientific">Pedobacter mendelii</name>
    <dbReference type="NCBI Taxonomy" id="1908240"/>
    <lineage>
        <taxon>Bacteria</taxon>
        <taxon>Pseudomonadati</taxon>
        <taxon>Bacteroidota</taxon>
        <taxon>Sphingobacteriia</taxon>
        <taxon>Sphingobacteriales</taxon>
        <taxon>Sphingobacteriaceae</taxon>
        <taxon>Pedobacter</taxon>
    </lineage>
</organism>
<keyword evidence="2" id="KW-0784">Thiamine biosynthesis</keyword>
<dbReference type="PANTHER" id="PTHR20857">
    <property type="entry name" value="THIAMINE-PHOSPHATE PYROPHOSPHORYLASE"/>
    <property type="match status" value="1"/>
</dbReference>
<dbReference type="InterPro" id="IPR022998">
    <property type="entry name" value="ThiamineP_synth_TenI"/>
</dbReference>
<comment type="caution">
    <text evidence="4">The sequence shown here is derived from an EMBL/GenBank/DDBJ whole genome shotgun (WGS) entry which is preliminary data.</text>
</comment>
<name>A0ABQ2BFY7_9SPHI</name>
<evidence type="ECO:0000313" key="4">
    <source>
        <dbReference type="EMBL" id="GGI23219.1"/>
    </source>
</evidence>
<reference evidence="5" key="1">
    <citation type="journal article" date="2019" name="Int. J. Syst. Evol. Microbiol.">
        <title>The Global Catalogue of Microorganisms (GCM) 10K type strain sequencing project: providing services to taxonomists for standard genome sequencing and annotation.</title>
        <authorList>
            <consortium name="The Broad Institute Genomics Platform"/>
            <consortium name="The Broad Institute Genome Sequencing Center for Infectious Disease"/>
            <person name="Wu L."/>
            <person name="Ma J."/>
        </authorList>
    </citation>
    <scope>NUCLEOTIDE SEQUENCE [LARGE SCALE GENOMIC DNA]</scope>
    <source>
        <strain evidence="5">CCM 8939</strain>
    </source>
</reference>
<dbReference type="EMBL" id="BMDJ01000001">
    <property type="protein sequence ID" value="GGI23219.1"/>
    <property type="molecule type" value="Genomic_DNA"/>
</dbReference>
<dbReference type="InterPro" id="IPR013785">
    <property type="entry name" value="Aldolase_TIM"/>
</dbReference>
<sequence length="212" mass="23723">MKYIEKLQYITHDIPHLTHVEQAQNACEAGAKWIQYRCLSKTDEELLQDINEIAGICDDWGTTLIVTNHIHLNEKADIQGFHIEDMDADFNKLRTQVGDDITLGGSANTIDNLIRLAKQGVDYAGFGPFAVTETKPNNYPFITLSQYRNAIKELENQNLNLPILAVGGITNYDVESLMQTGIYGIAVSGAINFADDFTQAYQDFYEAVKLLS</sequence>
<evidence type="ECO:0000259" key="3">
    <source>
        <dbReference type="Pfam" id="PF02581"/>
    </source>
</evidence>
<comment type="pathway">
    <text evidence="1">Cofactor biosynthesis; thiamine diphosphate biosynthesis.</text>
</comment>
<dbReference type="PANTHER" id="PTHR20857:SF15">
    <property type="entry name" value="THIAMINE-PHOSPHATE SYNTHASE"/>
    <property type="match status" value="1"/>
</dbReference>
<evidence type="ECO:0000256" key="1">
    <source>
        <dbReference type="ARBA" id="ARBA00004948"/>
    </source>
</evidence>
<dbReference type="SUPFAM" id="SSF51391">
    <property type="entry name" value="Thiamin phosphate synthase"/>
    <property type="match status" value="1"/>
</dbReference>
<dbReference type="Pfam" id="PF02581">
    <property type="entry name" value="TMP-TENI"/>
    <property type="match status" value="1"/>
</dbReference>
<dbReference type="InterPro" id="IPR036206">
    <property type="entry name" value="ThiamineP_synth_sf"/>
</dbReference>
<accession>A0ABQ2BFY7</accession>
<dbReference type="CDD" id="cd00564">
    <property type="entry name" value="TMP_TenI"/>
    <property type="match status" value="1"/>
</dbReference>
<proteinExistence type="predicted"/>
<dbReference type="Proteomes" id="UP000645390">
    <property type="component" value="Unassembled WGS sequence"/>
</dbReference>